<name>A0A544U7W4_LYSSH</name>
<evidence type="ECO:0000313" key="2">
    <source>
        <dbReference type="Proteomes" id="UP000317944"/>
    </source>
</evidence>
<protein>
    <recommendedName>
        <fullName evidence="3">Lipoprotein</fullName>
    </recommendedName>
</protein>
<gene>
    <name evidence="1" type="ORF">C7Y47_23020</name>
</gene>
<dbReference type="PROSITE" id="PS51257">
    <property type="entry name" value="PROKAR_LIPOPROTEIN"/>
    <property type="match status" value="1"/>
</dbReference>
<dbReference type="RefSeq" id="WP_142510865.1">
    <property type="nucleotide sequence ID" value="NZ_SADV01000035.1"/>
</dbReference>
<organism evidence="1 2">
    <name type="scientific">Lysinibacillus sphaericus</name>
    <name type="common">Bacillus sphaericus</name>
    <dbReference type="NCBI Taxonomy" id="1421"/>
    <lineage>
        <taxon>Bacteria</taxon>
        <taxon>Bacillati</taxon>
        <taxon>Bacillota</taxon>
        <taxon>Bacilli</taxon>
        <taxon>Bacillales</taxon>
        <taxon>Bacillaceae</taxon>
        <taxon>Lysinibacillus</taxon>
    </lineage>
</organism>
<evidence type="ECO:0000313" key="1">
    <source>
        <dbReference type="EMBL" id="TQR27528.1"/>
    </source>
</evidence>
<dbReference type="Proteomes" id="UP000317944">
    <property type="component" value="Unassembled WGS sequence"/>
</dbReference>
<dbReference type="AlphaFoldDB" id="A0A544U7W4"/>
<dbReference type="EMBL" id="SADV01000035">
    <property type="protein sequence ID" value="TQR27528.1"/>
    <property type="molecule type" value="Genomic_DNA"/>
</dbReference>
<accession>A0A544U7W4</accession>
<reference evidence="1 2" key="1">
    <citation type="submission" date="2018-03" db="EMBL/GenBank/DDBJ databases">
        <title>Aerobic endospore-forming bacteria genome sequencing and assembly.</title>
        <authorList>
            <person name="Cavalcante D.A."/>
            <person name="Driks A."/>
            <person name="Putonti C."/>
            <person name="De-Souza M.T."/>
        </authorList>
    </citation>
    <scope>NUCLEOTIDE SEQUENCE [LARGE SCALE GENOMIC DNA]</scope>
    <source>
        <strain evidence="1 2">SDF0037</strain>
    </source>
</reference>
<dbReference type="OrthoDB" id="2734400at2"/>
<comment type="caution">
    <text evidence="1">The sequence shown here is derived from an EMBL/GenBank/DDBJ whole genome shotgun (WGS) entry which is preliminary data.</text>
</comment>
<evidence type="ECO:0008006" key="3">
    <source>
        <dbReference type="Google" id="ProtNLM"/>
    </source>
</evidence>
<sequence>MKKVLLLLLAVMLVGCSGEGTEKKKETDVKKDQETKEAVVKEEKIVPIKFEEVDPESKAAVEKFVKKYNVRANIYIKNPVEGIEIAEIPEPITSELNKEETIFSQILLDTDFKKHKGHYKIDVNYNEDKKIIGYNIFIEGIPATELNEDGEGGEWAEGIISAMSIAYALGLNIDKFDEESDIAFDEEVAYTYTDPNTKTNVTFLFADWDIGKFEIKYELSK</sequence>
<proteinExistence type="predicted"/>